<comment type="caution">
    <text evidence="2">The sequence shown here is derived from an EMBL/GenBank/DDBJ whole genome shotgun (WGS) entry which is preliminary data.</text>
</comment>
<reference evidence="2" key="2">
    <citation type="submission" date="2023-05" db="EMBL/GenBank/DDBJ databases">
        <authorList>
            <consortium name="Lawrence Berkeley National Laboratory"/>
            <person name="Steindorff A."/>
            <person name="Hensen N."/>
            <person name="Bonometti L."/>
            <person name="Westerberg I."/>
            <person name="Brannstrom I.O."/>
            <person name="Guillou S."/>
            <person name="Cros-Aarteil S."/>
            <person name="Calhoun S."/>
            <person name="Haridas S."/>
            <person name="Kuo A."/>
            <person name="Mondo S."/>
            <person name="Pangilinan J."/>
            <person name="Riley R."/>
            <person name="Labutti K."/>
            <person name="Andreopoulos B."/>
            <person name="Lipzen A."/>
            <person name="Chen C."/>
            <person name="Yanf M."/>
            <person name="Daum C."/>
            <person name="Ng V."/>
            <person name="Clum A."/>
            <person name="Ohm R."/>
            <person name="Martin F."/>
            <person name="Silar P."/>
            <person name="Natvig D."/>
            <person name="Lalanne C."/>
            <person name="Gautier V."/>
            <person name="Ament-Velasquez S.L."/>
            <person name="Kruys A."/>
            <person name="Hutchinson M.I."/>
            <person name="Powell A.J."/>
            <person name="Barry K."/>
            <person name="Miller A.N."/>
            <person name="Grigoriev I.V."/>
            <person name="Debuchy R."/>
            <person name="Gladieux P."/>
            <person name="Thoren M.H."/>
            <person name="Johannesson H."/>
        </authorList>
    </citation>
    <scope>NUCLEOTIDE SEQUENCE</scope>
    <source>
        <strain evidence="2">CBS 315.58</strain>
    </source>
</reference>
<feature type="compositionally biased region" description="Pro residues" evidence="1">
    <location>
        <begin position="151"/>
        <end position="160"/>
    </location>
</feature>
<proteinExistence type="predicted"/>
<sequence length="160" mass="17643">MYFFEMENIEVTNGVAHQSGRVCCRIGPHEAGFSQLRGMTQGFIVAGEEFDVVDSKQKPELSEVPPFKRHVFFHESERHSEKIVRIDVDFGKGYGVTISGFPMTVESLLDHGKAYIDPYPTLSFPPTQRVAQDGLTAIEGAGPERVSPTSGTPPPPYATK</sequence>
<evidence type="ECO:0000313" key="3">
    <source>
        <dbReference type="Proteomes" id="UP001303160"/>
    </source>
</evidence>
<name>A0AAN6XQP9_9PEZI</name>
<dbReference type="Proteomes" id="UP001303160">
    <property type="component" value="Unassembled WGS sequence"/>
</dbReference>
<gene>
    <name evidence="2" type="ORF">QBC40DRAFT_271642</name>
</gene>
<protein>
    <submittedName>
        <fullName evidence="2">Uncharacterized protein</fullName>
    </submittedName>
</protein>
<feature type="region of interest" description="Disordered" evidence="1">
    <location>
        <begin position="133"/>
        <end position="160"/>
    </location>
</feature>
<dbReference type="AlphaFoldDB" id="A0AAN6XQP9"/>
<evidence type="ECO:0000256" key="1">
    <source>
        <dbReference type="SAM" id="MobiDB-lite"/>
    </source>
</evidence>
<dbReference type="EMBL" id="MU863878">
    <property type="protein sequence ID" value="KAK4205034.1"/>
    <property type="molecule type" value="Genomic_DNA"/>
</dbReference>
<evidence type="ECO:0000313" key="2">
    <source>
        <dbReference type="EMBL" id="KAK4205034.1"/>
    </source>
</evidence>
<organism evidence="2 3">
    <name type="scientific">Triangularia verruculosa</name>
    <dbReference type="NCBI Taxonomy" id="2587418"/>
    <lineage>
        <taxon>Eukaryota</taxon>
        <taxon>Fungi</taxon>
        <taxon>Dikarya</taxon>
        <taxon>Ascomycota</taxon>
        <taxon>Pezizomycotina</taxon>
        <taxon>Sordariomycetes</taxon>
        <taxon>Sordariomycetidae</taxon>
        <taxon>Sordariales</taxon>
        <taxon>Podosporaceae</taxon>
        <taxon>Triangularia</taxon>
    </lineage>
</organism>
<keyword evidence="3" id="KW-1185">Reference proteome</keyword>
<accession>A0AAN6XQP9</accession>
<reference evidence="2" key="1">
    <citation type="journal article" date="2023" name="Mol. Phylogenet. Evol.">
        <title>Genome-scale phylogeny and comparative genomics of the fungal order Sordariales.</title>
        <authorList>
            <person name="Hensen N."/>
            <person name="Bonometti L."/>
            <person name="Westerberg I."/>
            <person name="Brannstrom I.O."/>
            <person name="Guillou S."/>
            <person name="Cros-Aarteil S."/>
            <person name="Calhoun S."/>
            <person name="Haridas S."/>
            <person name="Kuo A."/>
            <person name="Mondo S."/>
            <person name="Pangilinan J."/>
            <person name="Riley R."/>
            <person name="LaButti K."/>
            <person name="Andreopoulos B."/>
            <person name="Lipzen A."/>
            <person name="Chen C."/>
            <person name="Yan M."/>
            <person name="Daum C."/>
            <person name="Ng V."/>
            <person name="Clum A."/>
            <person name="Steindorff A."/>
            <person name="Ohm R.A."/>
            <person name="Martin F."/>
            <person name="Silar P."/>
            <person name="Natvig D.O."/>
            <person name="Lalanne C."/>
            <person name="Gautier V."/>
            <person name="Ament-Velasquez S.L."/>
            <person name="Kruys A."/>
            <person name="Hutchinson M.I."/>
            <person name="Powell A.J."/>
            <person name="Barry K."/>
            <person name="Miller A.N."/>
            <person name="Grigoriev I.V."/>
            <person name="Debuchy R."/>
            <person name="Gladieux P."/>
            <person name="Hiltunen Thoren M."/>
            <person name="Johannesson H."/>
        </authorList>
    </citation>
    <scope>NUCLEOTIDE SEQUENCE</scope>
    <source>
        <strain evidence="2">CBS 315.58</strain>
    </source>
</reference>